<dbReference type="InterPro" id="IPR036920">
    <property type="entry name" value="Ribosomal_uL16_sf"/>
</dbReference>
<evidence type="ECO:0000256" key="3">
    <source>
        <dbReference type="ARBA" id="ARBA00023274"/>
    </source>
</evidence>
<dbReference type="PANTHER" id="PTHR12220">
    <property type="entry name" value="50S/60S RIBOSOMAL PROTEIN L16"/>
    <property type="match status" value="1"/>
</dbReference>
<protein>
    <recommendedName>
        <fullName evidence="4">Large ribosomal subunit protein uL16m</fullName>
    </recommendedName>
    <alternativeName>
        <fullName evidence="5">39S ribosomal protein L16, mitochondrial</fullName>
    </alternativeName>
</protein>
<evidence type="ECO:0000256" key="4">
    <source>
        <dbReference type="ARBA" id="ARBA00035302"/>
    </source>
</evidence>
<dbReference type="GO" id="GO:0005762">
    <property type="term" value="C:mitochondrial large ribosomal subunit"/>
    <property type="evidence" value="ECO:0007669"/>
    <property type="project" value="TreeGrafter"/>
</dbReference>
<keyword evidence="3" id="KW-0687">Ribonucleoprotein</keyword>
<dbReference type="AlphaFoldDB" id="E4YWM3"/>
<feature type="non-terminal residue" evidence="6">
    <location>
        <position position="1"/>
    </location>
</feature>
<proteinExistence type="inferred from homology"/>
<dbReference type="GO" id="GO:0019843">
    <property type="term" value="F:rRNA binding"/>
    <property type="evidence" value="ECO:0007669"/>
    <property type="project" value="InterPro"/>
</dbReference>
<dbReference type="Proteomes" id="UP000011014">
    <property type="component" value="Unassembled WGS sequence"/>
</dbReference>
<dbReference type="GO" id="GO:0032543">
    <property type="term" value="P:mitochondrial translation"/>
    <property type="evidence" value="ECO:0007669"/>
    <property type="project" value="TreeGrafter"/>
</dbReference>
<evidence type="ECO:0000256" key="1">
    <source>
        <dbReference type="ARBA" id="ARBA00008931"/>
    </source>
</evidence>
<dbReference type="SUPFAM" id="SSF54686">
    <property type="entry name" value="Ribosomal protein L16p/L10e"/>
    <property type="match status" value="1"/>
</dbReference>
<dbReference type="InterPro" id="IPR016180">
    <property type="entry name" value="Ribosomal_uL16_dom"/>
</dbReference>
<accession>E4YWM3</accession>
<dbReference type="EMBL" id="FN655681">
    <property type="protein sequence ID" value="CBY39858.1"/>
    <property type="molecule type" value="Genomic_DNA"/>
</dbReference>
<dbReference type="Gene3D" id="3.90.1170.10">
    <property type="entry name" value="Ribosomal protein L10e/L16"/>
    <property type="match status" value="1"/>
</dbReference>
<reference evidence="6" key="1">
    <citation type="journal article" date="2010" name="Science">
        <title>Plasticity of animal genome architecture unmasked by rapid evolution of a pelagic tunicate.</title>
        <authorList>
            <person name="Denoeud F."/>
            <person name="Henriet S."/>
            <person name="Mungpakdee S."/>
            <person name="Aury J.M."/>
            <person name="Da Silva C."/>
            <person name="Brinkmann H."/>
            <person name="Mikhaleva J."/>
            <person name="Olsen L.C."/>
            <person name="Jubin C."/>
            <person name="Canestro C."/>
            <person name="Bouquet J.M."/>
            <person name="Danks G."/>
            <person name="Poulain J."/>
            <person name="Campsteijn C."/>
            <person name="Adamski M."/>
            <person name="Cross I."/>
            <person name="Yadetie F."/>
            <person name="Muffato M."/>
            <person name="Louis A."/>
            <person name="Butcher S."/>
            <person name="Tsagkogeorga G."/>
            <person name="Konrad A."/>
            <person name="Singh S."/>
            <person name="Jensen M.F."/>
            <person name="Cong E.H."/>
            <person name="Eikeseth-Otteraa H."/>
            <person name="Noel B."/>
            <person name="Anthouard V."/>
            <person name="Porcel B.M."/>
            <person name="Kachouri-Lafond R."/>
            <person name="Nishino A."/>
            <person name="Ugolini M."/>
            <person name="Chourrout P."/>
            <person name="Nishida H."/>
            <person name="Aasland R."/>
            <person name="Huzurbazar S."/>
            <person name="Westhof E."/>
            <person name="Delsuc F."/>
            <person name="Lehrach H."/>
            <person name="Reinhardt R."/>
            <person name="Weissenbach J."/>
            <person name="Roy S.W."/>
            <person name="Artiguenave F."/>
            <person name="Postlethwait J.H."/>
            <person name="Manak J.R."/>
            <person name="Thompson E.M."/>
            <person name="Jaillon O."/>
            <person name="Du Pasquier L."/>
            <person name="Boudinot P."/>
            <person name="Liberles D.A."/>
            <person name="Volff J.N."/>
            <person name="Philippe H."/>
            <person name="Lenhard B."/>
            <person name="Roest Crollius H."/>
            <person name="Wincker P."/>
            <person name="Chourrout D."/>
        </authorList>
    </citation>
    <scope>NUCLEOTIDE SEQUENCE [LARGE SCALE GENOMIC DNA]</scope>
</reference>
<dbReference type="Pfam" id="PF00252">
    <property type="entry name" value="Ribosomal_L16"/>
    <property type="match status" value="1"/>
</dbReference>
<evidence type="ECO:0000256" key="5">
    <source>
        <dbReference type="ARBA" id="ARBA00035440"/>
    </source>
</evidence>
<keyword evidence="2" id="KW-0689">Ribosomal protein</keyword>
<dbReference type="InterPro" id="IPR047873">
    <property type="entry name" value="Ribosomal_uL16"/>
</dbReference>
<organism evidence="6">
    <name type="scientific">Oikopleura dioica</name>
    <name type="common">Tunicate</name>
    <dbReference type="NCBI Taxonomy" id="34765"/>
    <lineage>
        <taxon>Eukaryota</taxon>
        <taxon>Metazoa</taxon>
        <taxon>Chordata</taxon>
        <taxon>Tunicata</taxon>
        <taxon>Appendicularia</taxon>
        <taxon>Copelata</taxon>
        <taxon>Oikopleuridae</taxon>
        <taxon>Oikopleura</taxon>
    </lineage>
</organism>
<dbReference type="InterPro" id="IPR000114">
    <property type="entry name" value="Ribosomal_uL16_bact-type"/>
</dbReference>
<name>E4YWM3_OIKDI</name>
<evidence type="ECO:0000256" key="2">
    <source>
        <dbReference type="ARBA" id="ARBA00022980"/>
    </source>
</evidence>
<dbReference type="GO" id="GO:0003735">
    <property type="term" value="F:structural constituent of ribosome"/>
    <property type="evidence" value="ECO:0007669"/>
    <property type="project" value="InterPro"/>
</dbReference>
<comment type="similarity">
    <text evidence="1">Belongs to the universal ribosomal protein uL16 family.</text>
</comment>
<dbReference type="CDD" id="cd01433">
    <property type="entry name" value="Ribosomal_L16_L10e"/>
    <property type="match status" value="1"/>
</dbReference>
<evidence type="ECO:0000313" key="6">
    <source>
        <dbReference type="EMBL" id="CBY39858.1"/>
    </source>
</evidence>
<sequence length="238" mass="26789">NVKIIKVVKFETMIGAGISRRSLQTSISAAGKYRYGPNDITPKVIPRFDRQAKAANIRATGENHNMRVTAFSKQRADYLQRGAALDDFAEMKGKFGIVATQGLRLHHQYMKAMELALNRFLNLPSTKAKEMGMHAYFRIPDPWYPVTKHVECATAGGGKGKIHYWCTPVRARTVILEVDCDDEVEFFHVFQGLQDAIDAVEGPENRKLARFPLVKDSMIPMSRDNLKIKCQKCSSLGK</sequence>
<dbReference type="PANTHER" id="PTHR12220:SF13">
    <property type="entry name" value="LARGE RIBOSOMAL SUBUNIT PROTEIN UL16M"/>
    <property type="match status" value="1"/>
</dbReference>
<gene>
    <name evidence="6" type="ORF">GSOID_T00020453001</name>
</gene>